<organism evidence="2 3">
    <name type="scientific">Xenorhabdus bovienii str. oregonense</name>
    <dbReference type="NCBI Taxonomy" id="1398202"/>
    <lineage>
        <taxon>Bacteria</taxon>
        <taxon>Pseudomonadati</taxon>
        <taxon>Pseudomonadota</taxon>
        <taxon>Gammaproteobacteria</taxon>
        <taxon>Enterobacterales</taxon>
        <taxon>Morganellaceae</taxon>
        <taxon>Xenorhabdus</taxon>
    </lineage>
</organism>
<keyword evidence="1" id="KW-0472">Membrane</keyword>
<name>A0A077PAK5_XENBV</name>
<evidence type="ECO:0000256" key="1">
    <source>
        <dbReference type="SAM" id="Phobius"/>
    </source>
</evidence>
<accession>A0A077PAK5</accession>
<feature type="transmembrane region" description="Helical" evidence="1">
    <location>
        <begin position="12"/>
        <end position="31"/>
    </location>
</feature>
<dbReference type="Proteomes" id="UP000028483">
    <property type="component" value="Unassembled WGS sequence"/>
</dbReference>
<evidence type="ECO:0000313" key="2">
    <source>
        <dbReference type="EMBL" id="CDH08095.1"/>
    </source>
</evidence>
<proteinExistence type="predicted"/>
<dbReference type="HOGENOM" id="CLU_3224011_0_0_6"/>
<dbReference type="AlphaFoldDB" id="A0A077PAK5"/>
<keyword evidence="1" id="KW-1133">Transmembrane helix</keyword>
<reference evidence="2" key="1">
    <citation type="submission" date="2013-07" db="EMBL/GenBank/DDBJ databases">
        <title>Sub-species coevolution in mutualistic symbiosis.</title>
        <authorList>
            <person name="Murfin K."/>
            <person name="Klassen J."/>
            <person name="Lee M."/>
            <person name="Forst S."/>
            <person name="Stock P."/>
            <person name="Goodrich-Blair H."/>
        </authorList>
    </citation>
    <scope>NUCLEOTIDE SEQUENCE [LARGE SCALE GENOMIC DNA]</scope>
    <source>
        <strain evidence="2">Oregonense</strain>
    </source>
</reference>
<keyword evidence="1" id="KW-0812">Transmembrane</keyword>
<sequence>MNYHRVLSSFRVINWFDLYIAVSPAVTPFLLPTADVADSDCLGH</sequence>
<gene>
    <name evidence="2" type="ORF">XBO1_870005</name>
</gene>
<protein>
    <submittedName>
        <fullName evidence="2">Uncharacterized protein</fullName>
    </submittedName>
</protein>
<comment type="caution">
    <text evidence="2">The sequence shown here is derived from an EMBL/GenBank/DDBJ whole genome shotgun (WGS) entry which is preliminary data.</text>
</comment>
<dbReference type="EMBL" id="CBSX010000256">
    <property type="protein sequence ID" value="CDH08095.1"/>
    <property type="molecule type" value="Genomic_DNA"/>
</dbReference>
<evidence type="ECO:0000313" key="3">
    <source>
        <dbReference type="Proteomes" id="UP000028483"/>
    </source>
</evidence>